<accession>S9NYW6</accession>
<dbReference type="Proteomes" id="UP000011682">
    <property type="component" value="Unassembled WGS sequence"/>
</dbReference>
<evidence type="ECO:0000313" key="3">
    <source>
        <dbReference type="Proteomes" id="UP000011682"/>
    </source>
</evidence>
<evidence type="ECO:0008006" key="4">
    <source>
        <dbReference type="Google" id="ProtNLM"/>
    </source>
</evidence>
<dbReference type="EMBL" id="ANAH02000073">
    <property type="protein sequence ID" value="EPX55207.1"/>
    <property type="molecule type" value="Genomic_DNA"/>
</dbReference>
<name>S9NYW6_CYSF2</name>
<evidence type="ECO:0000313" key="2">
    <source>
        <dbReference type="EMBL" id="EPX55207.1"/>
    </source>
</evidence>
<organism evidence="2 3">
    <name type="scientific">Cystobacter fuscus (strain ATCC 25194 / DSM 2262 / NBRC 100088 / M29)</name>
    <dbReference type="NCBI Taxonomy" id="1242864"/>
    <lineage>
        <taxon>Bacteria</taxon>
        <taxon>Pseudomonadati</taxon>
        <taxon>Myxococcota</taxon>
        <taxon>Myxococcia</taxon>
        <taxon>Myxococcales</taxon>
        <taxon>Cystobacterineae</taxon>
        <taxon>Archangiaceae</taxon>
        <taxon>Cystobacter</taxon>
    </lineage>
</organism>
<gene>
    <name evidence="2" type="ORF">D187_009414</name>
</gene>
<feature type="region of interest" description="Disordered" evidence="1">
    <location>
        <begin position="44"/>
        <end position="69"/>
    </location>
</feature>
<comment type="caution">
    <text evidence="2">The sequence shown here is derived from an EMBL/GenBank/DDBJ whole genome shotgun (WGS) entry which is preliminary data.</text>
</comment>
<sequence length="79" mass="7961">MPAEALVKIDGVVTRVSSPGGFNGMVKGATFSGSGHTLRITLTGPATGGGESPPRPATLRHERSGSTTSNIVGQWVCGP</sequence>
<keyword evidence="3" id="KW-1185">Reference proteome</keyword>
<proteinExistence type="predicted"/>
<evidence type="ECO:0000256" key="1">
    <source>
        <dbReference type="SAM" id="MobiDB-lite"/>
    </source>
</evidence>
<protein>
    <recommendedName>
        <fullName evidence="4">Lipoprotein</fullName>
    </recommendedName>
</protein>
<dbReference type="AlphaFoldDB" id="S9NYW6"/>
<reference evidence="2" key="1">
    <citation type="submission" date="2013-05" db="EMBL/GenBank/DDBJ databases">
        <title>Genome assembly of Cystobacter fuscus DSM 2262.</title>
        <authorList>
            <person name="Sharma G."/>
            <person name="Khatri I."/>
            <person name="Kaur C."/>
            <person name="Mayilraj S."/>
            <person name="Subramanian S."/>
        </authorList>
    </citation>
    <scope>NUCLEOTIDE SEQUENCE [LARGE SCALE GENOMIC DNA]</scope>
    <source>
        <strain evidence="2">DSM 2262</strain>
    </source>
</reference>